<protein>
    <submittedName>
        <fullName evidence="2">Uncharacterized protein</fullName>
    </submittedName>
</protein>
<organism evidence="2 3">
    <name type="scientific">Aporhodopirellula rubra</name>
    <dbReference type="NCBI Taxonomy" id="980271"/>
    <lineage>
        <taxon>Bacteria</taxon>
        <taxon>Pseudomonadati</taxon>
        <taxon>Planctomycetota</taxon>
        <taxon>Planctomycetia</taxon>
        <taxon>Pirellulales</taxon>
        <taxon>Pirellulaceae</taxon>
        <taxon>Aporhodopirellula</taxon>
    </lineage>
</organism>
<dbReference type="Proteomes" id="UP000536179">
    <property type="component" value="Unassembled WGS sequence"/>
</dbReference>
<evidence type="ECO:0000256" key="1">
    <source>
        <dbReference type="SAM" id="MobiDB-lite"/>
    </source>
</evidence>
<dbReference type="EMBL" id="JACHXU010000010">
    <property type="protein sequence ID" value="MBB3207459.1"/>
    <property type="molecule type" value="Genomic_DNA"/>
</dbReference>
<keyword evidence="3" id="KW-1185">Reference proteome</keyword>
<name>A0A7W5H6H1_9BACT</name>
<proteinExistence type="predicted"/>
<accession>A0A7W5H6H1</accession>
<evidence type="ECO:0000313" key="2">
    <source>
        <dbReference type="EMBL" id="MBB3207459.1"/>
    </source>
</evidence>
<gene>
    <name evidence="2" type="ORF">FHS27_003280</name>
</gene>
<feature type="region of interest" description="Disordered" evidence="1">
    <location>
        <begin position="30"/>
        <end position="53"/>
    </location>
</feature>
<reference evidence="2 3" key="1">
    <citation type="submission" date="2020-08" db="EMBL/GenBank/DDBJ databases">
        <title>Genomic Encyclopedia of Type Strains, Phase III (KMG-III): the genomes of soil and plant-associated and newly described type strains.</title>
        <authorList>
            <person name="Whitman W."/>
        </authorList>
    </citation>
    <scope>NUCLEOTIDE SEQUENCE [LARGE SCALE GENOMIC DNA]</scope>
    <source>
        <strain evidence="2 3">CECT 8075</strain>
    </source>
</reference>
<feature type="compositionally biased region" description="Polar residues" evidence="1">
    <location>
        <begin position="1"/>
        <end position="17"/>
    </location>
</feature>
<comment type="caution">
    <text evidence="2">The sequence shown here is derived from an EMBL/GenBank/DDBJ whole genome shotgun (WGS) entry which is preliminary data.</text>
</comment>
<evidence type="ECO:0000313" key="3">
    <source>
        <dbReference type="Proteomes" id="UP000536179"/>
    </source>
</evidence>
<feature type="region of interest" description="Disordered" evidence="1">
    <location>
        <begin position="1"/>
        <end position="20"/>
    </location>
</feature>
<dbReference type="RefSeq" id="WP_246419846.1">
    <property type="nucleotide sequence ID" value="NZ_JACHXU010000010.1"/>
</dbReference>
<dbReference type="AlphaFoldDB" id="A0A7W5H6H1"/>
<sequence length="95" mass="9905">MTDITKTSTRRVSSARQSADCAASILPNTKDSIGSAETGVDGRTGRVGPPARTSVGWVEELGKGELTEVGEEVGELGGVQIVFSSEQITRHVVCS</sequence>